<feature type="compositionally biased region" description="Basic and acidic residues" evidence="1">
    <location>
        <begin position="47"/>
        <end position="57"/>
    </location>
</feature>
<protein>
    <submittedName>
        <fullName evidence="2">Uncharacterized protein</fullName>
    </submittedName>
</protein>
<proteinExistence type="predicted"/>
<evidence type="ECO:0000256" key="1">
    <source>
        <dbReference type="SAM" id="MobiDB-lite"/>
    </source>
</evidence>
<gene>
    <name evidence="2" type="ORF">TSPGSL018_12443</name>
</gene>
<reference evidence="2" key="1">
    <citation type="submission" date="2014-05" db="EMBL/GenBank/DDBJ databases">
        <title>The transcriptome of the halophilic microalga Tetraselmis sp. GSL018 isolated from the Great Salt Lake, Utah.</title>
        <authorList>
            <person name="Jinkerson R.E."/>
            <person name="D'Adamo S."/>
            <person name="Posewitz M.C."/>
        </authorList>
    </citation>
    <scope>NUCLEOTIDE SEQUENCE</scope>
    <source>
        <strain evidence="2">GSL018</strain>
    </source>
</reference>
<dbReference type="EMBL" id="GBEZ01005792">
    <property type="protein sequence ID" value="JAC79555.1"/>
    <property type="molecule type" value="Transcribed_RNA"/>
</dbReference>
<feature type="non-terminal residue" evidence="2">
    <location>
        <position position="57"/>
    </location>
</feature>
<name>A0A061S9J4_9CHLO</name>
<dbReference type="AlphaFoldDB" id="A0A061S9J4"/>
<sequence>MPPKSAFVLALLPNISVSSPRSPSMRCMDSSLDRCGGGRRLSPVPVGDEHGAGEGGP</sequence>
<organism evidence="2">
    <name type="scientific">Tetraselmis sp. GSL018</name>
    <dbReference type="NCBI Taxonomy" id="582737"/>
    <lineage>
        <taxon>Eukaryota</taxon>
        <taxon>Viridiplantae</taxon>
        <taxon>Chlorophyta</taxon>
        <taxon>core chlorophytes</taxon>
        <taxon>Chlorodendrophyceae</taxon>
        <taxon>Chlorodendrales</taxon>
        <taxon>Chlorodendraceae</taxon>
        <taxon>Tetraselmis</taxon>
    </lineage>
</organism>
<accession>A0A061S9J4</accession>
<feature type="region of interest" description="Disordered" evidence="1">
    <location>
        <begin position="19"/>
        <end position="57"/>
    </location>
</feature>
<evidence type="ECO:0000313" key="2">
    <source>
        <dbReference type="EMBL" id="JAC79555.1"/>
    </source>
</evidence>